<protein>
    <submittedName>
        <fullName evidence="11">TonB-dependent receptor</fullName>
    </submittedName>
</protein>
<comment type="subcellular location">
    <subcellularLocation>
        <location evidence="1">Cell outer membrane</location>
        <topology evidence="1">Multi-pass membrane protein</topology>
    </subcellularLocation>
</comment>
<evidence type="ECO:0000256" key="5">
    <source>
        <dbReference type="ARBA" id="ARBA00022692"/>
    </source>
</evidence>
<sequence length="130" mass="14567">MANEKVDRTSGFDWTGQIDQFETFKGNDLPSAPKNHFGFGFAQYLGEKWSFGADITYVGDYCSDLDNTDNYKVGDYTTTDARIQFLLDNLTINGYVTNLTNEDVVYYAARGPRASVGQTRTIGLSAIYRL</sequence>
<keyword evidence="2" id="KW-0813">Transport</keyword>
<dbReference type="PANTHER" id="PTHR32552">
    <property type="entry name" value="FERRICHROME IRON RECEPTOR-RELATED"/>
    <property type="match status" value="1"/>
</dbReference>
<evidence type="ECO:0000256" key="6">
    <source>
        <dbReference type="ARBA" id="ARBA00023004"/>
    </source>
</evidence>
<dbReference type="Gene3D" id="2.40.170.20">
    <property type="entry name" value="TonB-dependent receptor, beta-barrel domain"/>
    <property type="match status" value="1"/>
</dbReference>
<keyword evidence="7" id="KW-0406">Ion transport</keyword>
<evidence type="ECO:0000256" key="2">
    <source>
        <dbReference type="ARBA" id="ARBA00022448"/>
    </source>
</evidence>
<keyword evidence="10" id="KW-0998">Cell outer membrane</keyword>
<dbReference type="SUPFAM" id="SSF56935">
    <property type="entry name" value="Porins"/>
    <property type="match status" value="1"/>
</dbReference>
<reference evidence="11" key="1">
    <citation type="submission" date="2022-12" db="EMBL/GenBank/DDBJ databases">
        <title>Marinomonas 15G1-11 sp. nov, isolated from marine algae.</title>
        <authorList>
            <person name="Butt M."/>
            <person name="Choi D.G."/>
            <person name="Kim J.M."/>
            <person name="Lee J.K."/>
            <person name="Baek J.H."/>
            <person name="Jeon C.O."/>
        </authorList>
    </citation>
    <scope>NUCLEOTIDE SEQUENCE</scope>
    <source>
        <strain evidence="11">15G1-11</strain>
    </source>
</reference>
<evidence type="ECO:0000256" key="8">
    <source>
        <dbReference type="ARBA" id="ARBA00023077"/>
    </source>
</evidence>
<keyword evidence="4" id="KW-0410">Iron transport</keyword>
<gene>
    <name evidence="11" type="ORF">O1D97_01180</name>
</gene>
<evidence type="ECO:0000256" key="3">
    <source>
        <dbReference type="ARBA" id="ARBA00022452"/>
    </source>
</evidence>
<keyword evidence="5" id="KW-0812">Transmembrane</keyword>
<evidence type="ECO:0000256" key="4">
    <source>
        <dbReference type="ARBA" id="ARBA00022496"/>
    </source>
</evidence>
<dbReference type="EMBL" id="JAPUBN010000006">
    <property type="protein sequence ID" value="MCZ2720289.1"/>
    <property type="molecule type" value="Genomic_DNA"/>
</dbReference>
<dbReference type="InterPro" id="IPR039426">
    <property type="entry name" value="TonB-dep_rcpt-like"/>
</dbReference>
<evidence type="ECO:0000313" key="11">
    <source>
        <dbReference type="EMBL" id="MCZ2720289.1"/>
    </source>
</evidence>
<keyword evidence="3" id="KW-1134">Transmembrane beta strand</keyword>
<keyword evidence="6" id="KW-0408">Iron</keyword>
<evidence type="ECO:0000256" key="10">
    <source>
        <dbReference type="ARBA" id="ARBA00023237"/>
    </source>
</evidence>
<dbReference type="Proteomes" id="UP001149719">
    <property type="component" value="Unassembled WGS sequence"/>
</dbReference>
<keyword evidence="12" id="KW-1185">Reference proteome</keyword>
<dbReference type="PANTHER" id="PTHR32552:SF81">
    <property type="entry name" value="TONB-DEPENDENT OUTER MEMBRANE RECEPTOR"/>
    <property type="match status" value="1"/>
</dbReference>
<evidence type="ECO:0000313" key="12">
    <source>
        <dbReference type="Proteomes" id="UP001149719"/>
    </source>
</evidence>
<comment type="caution">
    <text evidence="11">The sequence shown here is derived from an EMBL/GenBank/DDBJ whole genome shotgun (WGS) entry which is preliminary data.</text>
</comment>
<keyword evidence="11" id="KW-0675">Receptor</keyword>
<evidence type="ECO:0000256" key="1">
    <source>
        <dbReference type="ARBA" id="ARBA00004571"/>
    </source>
</evidence>
<evidence type="ECO:0000256" key="9">
    <source>
        <dbReference type="ARBA" id="ARBA00023136"/>
    </source>
</evidence>
<keyword evidence="8" id="KW-0798">TonB box</keyword>
<name>A0ABT4JPL0_9GAMM</name>
<dbReference type="InterPro" id="IPR036942">
    <property type="entry name" value="Beta-barrel_TonB_sf"/>
</dbReference>
<proteinExistence type="predicted"/>
<evidence type="ECO:0000256" key="7">
    <source>
        <dbReference type="ARBA" id="ARBA00023065"/>
    </source>
</evidence>
<keyword evidence="9" id="KW-0472">Membrane</keyword>
<accession>A0ABT4JPL0</accession>
<organism evidence="11 12">
    <name type="scientific">Marinomonas phaeophyticola</name>
    <dbReference type="NCBI Taxonomy" id="3004091"/>
    <lineage>
        <taxon>Bacteria</taxon>
        <taxon>Pseudomonadati</taxon>
        <taxon>Pseudomonadota</taxon>
        <taxon>Gammaproteobacteria</taxon>
        <taxon>Oceanospirillales</taxon>
        <taxon>Oceanospirillaceae</taxon>
        <taxon>Marinomonas</taxon>
    </lineage>
</organism>